<evidence type="ECO:0000313" key="8">
    <source>
        <dbReference type="Proteomes" id="UP000053927"/>
    </source>
</evidence>
<keyword evidence="8" id="KW-1185">Reference proteome</keyword>
<dbReference type="InterPro" id="IPR036322">
    <property type="entry name" value="WD40_repeat_dom_sf"/>
</dbReference>
<dbReference type="GO" id="GO:0010970">
    <property type="term" value="P:transport along microtubule"/>
    <property type="evidence" value="ECO:0007669"/>
    <property type="project" value="TreeGrafter"/>
</dbReference>
<dbReference type="GO" id="GO:0045503">
    <property type="term" value="F:dynein light chain binding"/>
    <property type="evidence" value="ECO:0007669"/>
    <property type="project" value="TreeGrafter"/>
</dbReference>
<organism evidence="7 8">
    <name type="scientific">Stereum hirsutum (strain FP-91666)</name>
    <name type="common">White-rot fungus</name>
    <dbReference type="NCBI Taxonomy" id="721885"/>
    <lineage>
        <taxon>Eukaryota</taxon>
        <taxon>Fungi</taxon>
        <taxon>Dikarya</taxon>
        <taxon>Basidiomycota</taxon>
        <taxon>Agaricomycotina</taxon>
        <taxon>Agaricomycetes</taxon>
        <taxon>Russulales</taxon>
        <taxon>Stereaceae</taxon>
        <taxon>Stereum</taxon>
    </lineage>
</organism>
<dbReference type="FunFam" id="2.130.10.10:FF:001070">
    <property type="entry name" value="Dynein intermediate chain, cytosolic"/>
    <property type="match status" value="1"/>
</dbReference>
<keyword evidence="4" id="KW-0677">Repeat</keyword>
<dbReference type="PANTHER" id="PTHR12442:SF22">
    <property type="entry name" value="CYTOPLASMIC DYNEIN 1 INTERMEDIATE CHAIN-RELATED"/>
    <property type="match status" value="1"/>
</dbReference>
<dbReference type="Pfam" id="PF00400">
    <property type="entry name" value="WD40"/>
    <property type="match status" value="2"/>
</dbReference>
<evidence type="ECO:0000256" key="4">
    <source>
        <dbReference type="ARBA" id="ARBA00022737"/>
    </source>
</evidence>
<protein>
    <submittedName>
        <fullName evidence="7">WD40 repeat-like protein</fullName>
    </submittedName>
</protein>
<dbReference type="KEGG" id="shs:STEHIDRAFT_68377"/>
<dbReference type="Gene3D" id="2.130.10.10">
    <property type="entry name" value="YVTN repeat-like/Quinoprotein amine dehydrogenase"/>
    <property type="match status" value="2"/>
</dbReference>
<sequence>MSDKRRAEIEAKRLKLAELRKARADRQKNDLERRATEVSAPTAGRRDVDSLINQLVGPEGSGILSPSPRRLRTPDLASPISSSPGTPSVGYGGYGAGPSGLGLGSGRVSRGSDFGSDGRVSMGTTLAQSGTDNVVDRTMTPRFMPDLIDVEQELFELPQRERVTYNKEIQTTDFEVDATPSNEEEIRERVLREREQADAERAREQELEEESVQLDKEIEQEIRDLTEEERTSIFTAPEFLNFVEQSSKIVQRALNDSYDYIQDYTTGAETGTDDSEGKRVKKVCAFWDERYCKNRSITDVDWSPKFPELSVASYNKNPAALNEPDGIVAVWNLHLLERPEFVFHSQSDVLSVTFSPFHPNLVFGGTYSGQILLWDTRSKHLPVLKTPLSAAGHTHPVYAMQMVGTQNAHNLITSSTDGMVCSWLVDMLAQPQETLELIHAGHNKTGEVAITTLDFPDNETTTFWVGTEEGNLYQANRYDRAGAKAGLNQYDVYRGHSGPVMGMSFHPSIGPVDFSDLFLTCSVDWTVKLWRARSLAKTSVTATQATSVGPIYSFEEADDYVYDVKWHPAHPALFGAVDGSGRFDLWNLNIDTEVPVVSTSVSPGHAINKLQWDHKDGRRAIMGGSDGRLYVYDIGDMAIPRETEWLDLQKTTTGFVGSGHVNGVVEDERNLLSRSTSSRPL</sequence>
<name>R7RYS0_STEHR</name>
<feature type="compositionally biased region" description="Basic and acidic residues" evidence="6">
    <location>
        <begin position="20"/>
        <end position="36"/>
    </location>
</feature>
<dbReference type="GeneID" id="18806432"/>
<feature type="region of interest" description="Disordered" evidence="6">
    <location>
        <begin position="20"/>
        <end position="94"/>
    </location>
</feature>
<proteinExistence type="predicted"/>
<feature type="repeat" description="WD" evidence="5">
    <location>
        <begin position="493"/>
        <end position="540"/>
    </location>
</feature>
<dbReference type="GO" id="GO:0005868">
    <property type="term" value="C:cytoplasmic dynein complex"/>
    <property type="evidence" value="ECO:0007669"/>
    <property type="project" value="TreeGrafter"/>
</dbReference>
<dbReference type="OrthoDB" id="366230at2759"/>
<comment type="subcellular location">
    <subcellularLocation>
        <location evidence="1">Cytoplasm</location>
    </subcellularLocation>
</comment>
<dbReference type="GO" id="GO:0005737">
    <property type="term" value="C:cytoplasm"/>
    <property type="evidence" value="ECO:0007669"/>
    <property type="project" value="UniProtKB-SubCell"/>
</dbReference>
<keyword evidence="3 5" id="KW-0853">WD repeat</keyword>
<evidence type="ECO:0000256" key="2">
    <source>
        <dbReference type="ARBA" id="ARBA00022490"/>
    </source>
</evidence>
<feature type="compositionally biased region" description="Basic and acidic residues" evidence="6">
    <location>
        <begin position="191"/>
        <end position="205"/>
    </location>
</feature>
<dbReference type="OMA" id="MHDRPEY"/>
<dbReference type="eggNOG" id="KOG1587">
    <property type="taxonomic scope" value="Eukaryota"/>
</dbReference>
<dbReference type="InterPro" id="IPR001680">
    <property type="entry name" value="WD40_rpt"/>
</dbReference>
<dbReference type="SMART" id="SM00320">
    <property type="entry name" value="WD40"/>
    <property type="match status" value="7"/>
</dbReference>
<evidence type="ECO:0000256" key="6">
    <source>
        <dbReference type="SAM" id="MobiDB-lite"/>
    </source>
</evidence>
<dbReference type="RefSeq" id="XP_007310404.1">
    <property type="nucleotide sequence ID" value="XM_007310342.1"/>
</dbReference>
<dbReference type="EMBL" id="JH687398">
    <property type="protein sequence ID" value="EIM80474.1"/>
    <property type="molecule type" value="Genomic_DNA"/>
</dbReference>
<dbReference type="Proteomes" id="UP000053927">
    <property type="component" value="Unassembled WGS sequence"/>
</dbReference>
<dbReference type="GO" id="GO:0045504">
    <property type="term" value="F:dynein heavy chain binding"/>
    <property type="evidence" value="ECO:0007669"/>
    <property type="project" value="TreeGrafter"/>
</dbReference>
<keyword evidence="2" id="KW-0963">Cytoplasm</keyword>
<dbReference type="AlphaFoldDB" id="R7RYS0"/>
<gene>
    <name evidence="7" type="ORF">STEHIDRAFT_68377</name>
</gene>
<evidence type="ECO:0000256" key="1">
    <source>
        <dbReference type="ARBA" id="ARBA00004496"/>
    </source>
</evidence>
<accession>R7RYS0</accession>
<dbReference type="FunFam" id="2.130.10.10:FF:000414">
    <property type="entry name" value="Cytoplasmic dynein intermediate chain"/>
    <property type="match status" value="1"/>
</dbReference>
<evidence type="ECO:0000313" key="7">
    <source>
        <dbReference type="EMBL" id="EIM80474.1"/>
    </source>
</evidence>
<evidence type="ECO:0000256" key="3">
    <source>
        <dbReference type="ARBA" id="ARBA00022574"/>
    </source>
</evidence>
<feature type="region of interest" description="Disordered" evidence="6">
    <location>
        <begin position="191"/>
        <end position="212"/>
    </location>
</feature>
<reference evidence="8" key="1">
    <citation type="journal article" date="2012" name="Science">
        <title>The Paleozoic origin of enzymatic lignin decomposition reconstructed from 31 fungal genomes.</title>
        <authorList>
            <person name="Floudas D."/>
            <person name="Binder M."/>
            <person name="Riley R."/>
            <person name="Barry K."/>
            <person name="Blanchette R.A."/>
            <person name="Henrissat B."/>
            <person name="Martinez A.T."/>
            <person name="Otillar R."/>
            <person name="Spatafora J.W."/>
            <person name="Yadav J.S."/>
            <person name="Aerts A."/>
            <person name="Benoit I."/>
            <person name="Boyd A."/>
            <person name="Carlson A."/>
            <person name="Copeland A."/>
            <person name="Coutinho P.M."/>
            <person name="de Vries R.P."/>
            <person name="Ferreira P."/>
            <person name="Findley K."/>
            <person name="Foster B."/>
            <person name="Gaskell J."/>
            <person name="Glotzer D."/>
            <person name="Gorecki P."/>
            <person name="Heitman J."/>
            <person name="Hesse C."/>
            <person name="Hori C."/>
            <person name="Igarashi K."/>
            <person name="Jurgens J.A."/>
            <person name="Kallen N."/>
            <person name="Kersten P."/>
            <person name="Kohler A."/>
            <person name="Kuees U."/>
            <person name="Kumar T.K.A."/>
            <person name="Kuo A."/>
            <person name="LaButti K."/>
            <person name="Larrondo L.F."/>
            <person name="Lindquist E."/>
            <person name="Ling A."/>
            <person name="Lombard V."/>
            <person name="Lucas S."/>
            <person name="Lundell T."/>
            <person name="Martin R."/>
            <person name="McLaughlin D.J."/>
            <person name="Morgenstern I."/>
            <person name="Morin E."/>
            <person name="Murat C."/>
            <person name="Nagy L.G."/>
            <person name="Nolan M."/>
            <person name="Ohm R.A."/>
            <person name="Patyshakuliyeva A."/>
            <person name="Rokas A."/>
            <person name="Ruiz-Duenas F.J."/>
            <person name="Sabat G."/>
            <person name="Salamov A."/>
            <person name="Samejima M."/>
            <person name="Schmutz J."/>
            <person name="Slot J.C."/>
            <person name="St John F."/>
            <person name="Stenlid J."/>
            <person name="Sun H."/>
            <person name="Sun S."/>
            <person name="Syed K."/>
            <person name="Tsang A."/>
            <person name="Wiebenga A."/>
            <person name="Young D."/>
            <person name="Pisabarro A."/>
            <person name="Eastwood D.C."/>
            <person name="Martin F."/>
            <person name="Cullen D."/>
            <person name="Grigoriev I.V."/>
            <person name="Hibbett D.S."/>
        </authorList>
    </citation>
    <scope>NUCLEOTIDE SEQUENCE [LARGE SCALE GENOMIC DNA]</scope>
    <source>
        <strain evidence="8">FP-91666</strain>
    </source>
</reference>
<dbReference type="InterPro" id="IPR015943">
    <property type="entry name" value="WD40/YVTN_repeat-like_dom_sf"/>
</dbReference>
<dbReference type="SUPFAM" id="SSF50978">
    <property type="entry name" value="WD40 repeat-like"/>
    <property type="match status" value="1"/>
</dbReference>
<dbReference type="PROSITE" id="PS50082">
    <property type="entry name" value="WD_REPEATS_2"/>
    <property type="match status" value="1"/>
</dbReference>
<dbReference type="CDD" id="cd22249">
    <property type="entry name" value="UDM1_RNF168_RNF169-like"/>
    <property type="match status" value="1"/>
</dbReference>
<evidence type="ECO:0000256" key="5">
    <source>
        <dbReference type="PROSITE-ProRule" id="PRU00221"/>
    </source>
</evidence>
<dbReference type="PANTHER" id="PTHR12442">
    <property type="entry name" value="DYNEIN INTERMEDIATE CHAIN"/>
    <property type="match status" value="1"/>
</dbReference>
<dbReference type="InterPro" id="IPR050687">
    <property type="entry name" value="Dynein_IC"/>
</dbReference>